<comment type="caution">
    <text evidence="1">The sequence shown here is derived from an EMBL/GenBank/DDBJ whole genome shotgun (WGS) entry which is preliminary data.</text>
</comment>
<dbReference type="AlphaFoldDB" id="A0A426WX28"/>
<reference evidence="1 2" key="1">
    <citation type="journal article" date="2014" name="Agronomy (Basel)">
        <title>A Draft Genome Sequence for Ensete ventricosum, the Drought-Tolerant Tree Against Hunger.</title>
        <authorList>
            <person name="Harrison J."/>
            <person name="Moore K.A."/>
            <person name="Paszkiewicz K."/>
            <person name="Jones T."/>
            <person name="Grant M."/>
            <person name="Ambacheew D."/>
            <person name="Muzemil S."/>
            <person name="Studholme D.J."/>
        </authorList>
    </citation>
    <scope>NUCLEOTIDE SEQUENCE [LARGE SCALE GENOMIC DNA]</scope>
</reference>
<dbReference type="EMBL" id="AMZH03035291">
    <property type="protein sequence ID" value="RRT31860.1"/>
    <property type="molecule type" value="Genomic_DNA"/>
</dbReference>
<sequence length="256" mass="28212">MVLTIAPVSVSDTQEEASLGKASACAFSLRGHDILRCRNRILCESGNTFFCRAARVRLHWTWGLQEPLFPYLEEDLRSSRVEGDRGGLAGNKPDLSSLIFGGGTGCPRDCSPRGRFVSSRLSPISISATVYWCARCSISGRVVGGRSISDQKNLDGLSPVKNAWMTRDEWRSGIPWTWDVNRPTNWERGSSLPWAIPRREVVVGLGHALAKKFSSNSLASKSNEGIDAGLRREYQVLAAPLRVVEKARHIRASEVS</sequence>
<proteinExistence type="predicted"/>
<name>A0A426WX28_ENSVE</name>
<protein>
    <submittedName>
        <fullName evidence="1">Uncharacterized protein</fullName>
    </submittedName>
</protein>
<organism evidence="1 2">
    <name type="scientific">Ensete ventricosum</name>
    <name type="common">Abyssinian banana</name>
    <name type="synonym">Musa ensete</name>
    <dbReference type="NCBI Taxonomy" id="4639"/>
    <lineage>
        <taxon>Eukaryota</taxon>
        <taxon>Viridiplantae</taxon>
        <taxon>Streptophyta</taxon>
        <taxon>Embryophyta</taxon>
        <taxon>Tracheophyta</taxon>
        <taxon>Spermatophyta</taxon>
        <taxon>Magnoliopsida</taxon>
        <taxon>Liliopsida</taxon>
        <taxon>Zingiberales</taxon>
        <taxon>Musaceae</taxon>
        <taxon>Ensete</taxon>
    </lineage>
</organism>
<evidence type="ECO:0000313" key="1">
    <source>
        <dbReference type="EMBL" id="RRT31860.1"/>
    </source>
</evidence>
<gene>
    <name evidence="1" type="ORF">B296_00047457</name>
</gene>
<accession>A0A426WX28</accession>
<evidence type="ECO:0000313" key="2">
    <source>
        <dbReference type="Proteomes" id="UP000287651"/>
    </source>
</evidence>
<dbReference type="Proteomes" id="UP000287651">
    <property type="component" value="Unassembled WGS sequence"/>
</dbReference>